<feature type="region of interest" description="Disordered" evidence="12">
    <location>
        <begin position="1"/>
        <end position="28"/>
    </location>
</feature>
<evidence type="ECO:0000313" key="13">
    <source>
        <dbReference type="EMBL" id="RJL31456.1"/>
    </source>
</evidence>
<gene>
    <name evidence="9" type="primary">lspA</name>
    <name evidence="13" type="ORF">D5H75_19360</name>
</gene>
<evidence type="ECO:0000256" key="5">
    <source>
        <dbReference type="ARBA" id="ARBA00022750"/>
    </source>
</evidence>
<keyword evidence="3 9" id="KW-0645">Protease</keyword>
<feature type="transmembrane region" description="Helical" evidence="9">
    <location>
        <begin position="32"/>
        <end position="50"/>
    </location>
</feature>
<dbReference type="PANTHER" id="PTHR33695">
    <property type="entry name" value="LIPOPROTEIN SIGNAL PEPTIDASE"/>
    <property type="match status" value="1"/>
</dbReference>
<evidence type="ECO:0000313" key="14">
    <source>
        <dbReference type="Proteomes" id="UP000265768"/>
    </source>
</evidence>
<sequence length="253" mass="25668">MNSEDTTTQGPGAQAPGPHSAGTGPRSKRRRCLGVFGVTAAVALALDFTSKEIVLANVEPGERIPVLGEILQLTLTFNSGAAFSIGTGFTLVLTLIAIGVVIAILRYARNLRSLPWALTLGLLLGGAVGNLVDRIFRPPSPFQGHVVDWIELPKWPVFNLADSAIVCGGVLAVFLAWRGYQLDGTRDTGDGDGAPGAGDGAAAGDDAGRAAGEAAPGRAPGEGPGASRTDEAGADGAPGRGASRAEGKTSGEF</sequence>
<reference evidence="13 14" key="1">
    <citation type="submission" date="2018-09" db="EMBL/GenBank/DDBJ databases">
        <title>YIM 75507 draft genome.</title>
        <authorList>
            <person name="Tang S."/>
            <person name="Feng Y."/>
        </authorList>
    </citation>
    <scope>NUCLEOTIDE SEQUENCE [LARGE SCALE GENOMIC DNA]</scope>
    <source>
        <strain evidence="13 14">YIM 75507</strain>
    </source>
</reference>
<evidence type="ECO:0000256" key="4">
    <source>
        <dbReference type="ARBA" id="ARBA00022692"/>
    </source>
</evidence>
<dbReference type="NCBIfam" id="TIGR00077">
    <property type="entry name" value="lspA"/>
    <property type="match status" value="1"/>
</dbReference>
<organism evidence="13 14">
    <name type="scientific">Bailinhaonella thermotolerans</name>
    <dbReference type="NCBI Taxonomy" id="1070861"/>
    <lineage>
        <taxon>Bacteria</taxon>
        <taxon>Bacillati</taxon>
        <taxon>Actinomycetota</taxon>
        <taxon>Actinomycetes</taxon>
        <taxon>Streptosporangiales</taxon>
        <taxon>Streptosporangiaceae</taxon>
        <taxon>Bailinhaonella</taxon>
    </lineage>
</organism>
<comment type="caution">
    <text evidence="13">The sequence shown here is derived from an EMBL/GenBank/DDBJ whole genome shotgun (WGS) entry which is preliminary data.</text>
</comment>
<evidence type="ECO:0000256" key="3">
    <source>
        <dbReference type="ARBA" id="ARBA00022670"/>
    </source>
</evidence>
<feature type="active site" evidence="9">
    <location>
        <position position="162"/>
    </location>
</feature>
<feature type="compositionally biased region" description="Polar residues" evidence="12">
    <location>
        <begin position="1"/>
        <end position="11"/>
    </location>
</feature>
<protein>
    <recommendedName>
        <fullName evidence="9">Lipoprotein signal peptidase</fullName>
        <ecNumber evidence="9">3.4.23.36</ecNumber>
    </recommendedName>
    <alternativeName>
        <fullName evidence="9">Prolipoprotein signal peptidase</fullName>
    </alternativeName>
    <alternativeName>
        <fullName evidence="9">Signal peptidase II</fullName>
        <shortName evidence="9">SPase II</shortName>
    </alternativeName>
</protein>
<dbReference type="EMBL" id="QZEY01000007">
    <property type="protein sequence ID" value="RJL31456.1"/>
    <property type="molecule type" value="Genomic_DNA"/>
</dbReference>
<feature type="transmembrane region" description="Helical" evidence="9">
    <location>
        <begin position="81"/>
        <end position="105"/>
    </location>
</feature>
<comment type="pathway">
    <text evidence="9">Protein modification; lipoprotein biosynthesis (signal peptide cleavage).</text>
</comment>
<feature type="compositionally biased region" description="Low complexity" evidence="12">
    <location>
        <begin position="202"/>
        <end position="221"/>
    </location>
</feature>
<feature type="compositionally biased region" description="Gly residues" evidence="12">
    <location>
        <begin position="191"/>
        <end position="201"/>
    </location>
</feature>
<feature type="region of interest" description="Disordered" evidence="12">
    <location>
        <begin position="187"/>
        <end position="253"/>
    </location>
</feature>
<evidence type="ECO:0000256" key="7">
    <source>
        <dbReference type="ARBA" id="ARBA00022989"/>
    </source>
</evidence>
<dbReference type="UniPathway" id="UPA00665"/>
<dbReference type="Proteomes" id="UP000265768">
    <property type="component" value="Unassembled WGS sequence"/>
</dbReference>
<dbReference type="GO" id="GO:0006508">
    <property type="term" value="P:proteolysis"/>
    <property type="evidence" value="ECO:0007669"/>
    <property type="project" value="UniProtKB-KW"/>
</dbReference>
<name>A0A3A4AP63_9ACTN</name>
<dbReference type="Pfam" id="PF01252">
    <property type="entry name" value="Peptidase_A8"/>
    <property type="match status" value="1"/>
</dbReference>
<evidence type="ECO:0000256" key="9">
    <source>
        <dbReference type="HAMAP-Rule" id="MF_00161"/>
    </source>
</evidence>
<keyword evidence="5 9" id="KW-0064">Aspartyl protease</keyword>
<dbReference type="AlphaFoldDB" id="A0A3A4AP63"/>
<feature type="active site" evidence="9">
    <location>
        <position position="148"/>
    </location>
</feature>
<accession>A0A3A4AP63</accession>
<keyword evidence="2 9" id="KW-1003">Cell membrane</keyword>
<evidence type="ECO:0000256" key="2">
    <source>
        <dbReference type="ARBA" id="ARBA00022475"/>
    </source>
</evidence>
<proteinExistence type="inferred from homology"/>
<evidence type="ECO:0000256" key="12">
    <source>
        <dbReference type="SAM" id="MobiDB-lite"/>
    </source>
</evidence>
<feature type="transmembrane region" description="Helical" evidence="9">
    <location>
        <begin position="156"/>
        <end position="177"/>
    </location>
</feature>
<feature type="transmembrane region" description="Helical" evidence="9">
    <location>
        <begin position="117"/>
        <end position="136"/>
    </location>
</feature>
<keyword evidence="14" id="KW-1185">Reference proteome</keyword>
<dbReference type="OrthoDB" id="4308908at2"/>
<evidence type="ECO:0000256" key="8">
    <source>
        <dbReference type="ARBA" id="ARBA00023136"/>
    </source>
</evidence>
<evidence type="ECO:0000256" key="6">
    <source>
        <dbReference type="ARBA" id="ARBA00022801"/>
    </source>
</evidence>
<dbReference type="GO" id="GO:0005886">
    <property type="term" value="C:plasma membrane"/>
    <property type="evidence" value="ECO:0007669"/>
    <property type="project" value="UniProtKB-SubCell"/>
</dbReference>
<comment type="function">
    <text evidence="9 10">This protein specifically catalyzes the removal of signal peptides from prolipoproteins.</text>
</comment>
<evidence type="ECO:0000256" key="10">
    <source>
        <dbReference type="RuleBase" id="RU000594"/>
    </source>
</evidence>
<dbReference type="GO" id="GO:0004190">
    <property type="term" value="F:aspartic-type endopeptidase activity"/>
    <property type="evidence" value="ECO:0007669"/>
    <property type="project" value="UniProtKB-UniRule"/>
</dbReference>
<keyword evidence="8 9" id="KW-0472">Membrane</keyword>
<dbReference type="PRINTS" id="PR00781">
    <property type="entry name" value="LIPOSIGPTASE"/>
</dbReference>
<dbReference type="PANTHER" id="PTHR33695:SF1">
    <property type="entry name" value="LIPOPROTEIN SIGNAL PEPTIDASE"/>
    <property type="match status" value="1"/>
</dbReference>
<dbReference type="InterPro" id="IPR001872">
    <property type="entry name" value="Peptidase_A8"/>
</dbReference>
<evidence type="ECO:0000256" key="11">
    <source>
        <dbReference type="RuleBase" id="RU004181"/>
    </source>
</evidence>
<comment type="catalytic activity">
    <reaction evidence="9 10">
        <text>Release of signal peptides from bacterial membrane prolipoproteins. Hydrolyzes -Xaa-Yaa-Zaa-|-(S,diacylglyceryl)Cys-, in which Xaa is hydrophobic (preferably Leu), and Yaa (Ala or Ser) and Zaa (Gly or Ala) have small, neutral side chains.</text>
        <dbReference type="EC" id="3.4.23.36"/>
    </reaction>
</comment>
<dbReference type="EC" id="3.4.23.36" evidence="9"/>
<keyword evidence="4 9" id="KW-0812">Transmembrane</keyword>
<comment type="subcellular location">
    <subcellularLocation>
        <location evidence="9">Cell membrane</location>
        <topology evidence="9">Multi-pass membrane protein</topology>
    </subcellularLocation>
</comment>
<dbReference type="HAMAP" id="MF_00161">
    <property type="entry name" value="LspA"/>
    <property type="match status" value="1"/>
</dbReference>
<evidence type="ECO:0000256" key="1">
    <source>
        <dbReference type="ARBA" id="ARBA00006139"/>
    </source>
</evidence>
<keyword evidence="6 9" id="KW-0378">Hydrolase</keyword>
<keyword evidence="7 9" id="KW-1133">Transmembrane helix</keyword>
<comment type="similarity">
    <text evidence="1 9 11">Belongs to the peptidase A8 family.</text>
</comment>
<dbReference type="PROSITE" id="PS00855">
    <property type="entry name" value="SPASE_II"/>
    <property type="match status" value="1"/>
</dbReference>
<feature type="compositionally biased region" description="Basic and acidic residues" evidence="12">
    <location>
        <begin position="243"/>
        <end position="253"/>
    </location>
</feature>